<sequence length="986" mass="104149">MFCKSKAYLLGSVAAMLLPLSAHAQAVSSQGSNVQSPATAPTPSEVPAVDAAQADGQATADTEAGDAQGRDIVVTGSRISQRGYTAPTPVTVVDAVALSNSAPTNIPDALNKLPQLANSRSNNQSPVLVANAPQGGNYLNLRGIGINRSLVLLDGQRLAPTTFEGAVDTNILPQLLVRQVDIVTAGASASYGSDAVTGVVNFILDKKFTGLKANATAGISDRGDGAFQRLGLAAGTSLLDDRLHLEGSVEYYRSAGIDAHGKNERAGNTPLAVGTLGLSGAAGSATNPYVTVFNARFPAQTFGSVINTGPLAGNQFLPGGTLAPLNAGTRTGTGGINVGGDGAYHNQMWLTPRVTNRQAFGRVGYDFSDSVSGYVLANYAYSDFNQINPTQSVNAITIYSDNAFLQQSLTAAQRAQLGTTQSFSIGRRLNEDGGLKVHGATKNFTTGAGLEGRFGGDWTWNLNYVHSYSRLTIQQDNQIQVPRFAAAVDAVRDNSGNIVCRVTITNPGLYPGCVPINLFGAGSPSEAALRYVLQPSSFTVENTLDDVNGAISGSPFSTWAGPVNVVVGGEYRKATLKQTSTANPAIPVDFTGLRSPIANRLFNSQQVGVGAGSNTVKEAFGEIAVPLLKDLSFAQKFDLNGAVRYTDYSTSGGVTTWKGGFNYIPTQGIRFRGTISRDIRAPTLYELFAGTQISRQTFTDRQTNTTNELITISGGNPNLKPEIGITKTVGIVLTPSFLPGFSASIDAWEIKIKGGVGQVDAGTVLNQCFANAASPFCSQIIRPISATDTSAANFPSQINAFNINLANERYRGIDLDVSQRLTIASDTRLDLRLLASYVPTRDISTLPTVPTQHQAGGISVNGPYGYPKLSGTFQVNVNNGPFNLFVAERLVGAMDRNWNPLQVFTQHRYGPVYYTDLTASVDLGAFAGRDADGKSNATLFFNVNNLFDRKPPLVADTSSPGLNFPSAQAVYDVVGRFMSAGVRLNF</sequence>
<keyword evidence="11" id="KW-0732">Signal</keyword>
<dbReference type="Pfam" id="PF00593">
    <property type="entry name" value="TonB_dep_Rec_b-barrel"/>
    <property type="match status" value="1"/>
</dbReference>
<keyword evidence="2 8" id="KW-0813">Transport</keyword>
<dbReference type="PROSITE" id="PS52016">
    <property type="entry name" value="TONB_DEPENDENT_REC_3"/>
    <property type="match status" value="1"/>
</dbReference>
<evidence type="ECO:0000256" key="4">
    <source>
        <dbReference type="ARBA" id="ARBA00022692"/>
    </source>
</evidence>
<accession>A0A147HZI1</accession>
<evidence type="ECO:0000313" key="14">
    <source>
        <dbReference type="EMBL" id="KTT70430.1"/>
    </source>
</evidence>
<dbReference type="OrthoDB" id="7051241at2"/>
<feature type="domain" description="TonB-dependent receptor-like beta-barrel" evidence="12">
    <location>
        <begin position="422"/>
        <end position="946"/>
    </location>
</feature>
<keyword evidence="15" id="KW-1185">Reference proteome</keyword>
<evidence type="ECO:0000256" key="2">
    <source>
        <dbReference type="ARBA" id="ARBA00022448"/>
    </source>
</evidence>
<dbReference type="InterPro" id="IPR000531">
    <property type="entry name" value="Beta-barrel_TonB"/>
</dbReference>
<evidence type="ECO:0000256" key="6">
    <source>
        <dbReference type="ARBA" id="ARBA00023136"/>
    </source>
</evidence>
<evidence type="ECO:0000256" key="9">
    <source>
        <dbReference type="RuleBase" id="RU003357"/>
    </source>
</evidence>
<dbReference type="InterPro" id="IPR012910">
    <property type="entry name" value="Plug_dom"/>
</dbReference>
<dbReference type="Gene3D" id="2.170.130.10">
    <property type="entry name" value="TonB-dependent receptor, plug domain"/>
    <property type="match status" value="1"/>
</dbReference>
<evidence type="ECO:0000256" key="7">
    <source>
        <dbReference type="ARBA" id="ARBA00023237"/>
    </source>
</evidence>
<evidence type="ECO:0000256" key="11">
    <source>
        <dbReference type="SAM" id="SignalP"/>
    </source>
</evidence>
<dbReference type="Proteomes" id="UP000074310">
    <property type="component" value="Unassembled WGS sequence"/>
</dbReference>
<evidence type="ECO:0000259" key="12">
    <source>
        <dbReference type="Pfam" id="PF00593"/>
    </source>
</evidence>
<dbReference type="Gene3D" id="2.40.170.20">
    <property type="entry name" value="TonB-dependent receptor, beta-barrel domain"/>
    <property type="match status" value="1"/>
</dbReference>
<comment type="caution">
    <text evidence="14">The sequence shown here is derived from an EMBL/GenBank/DDBJ whole genome shotgun (WGS) entry which is preliminary data.</text>
</comment>
<evidence type="ECO:0000313" key="15">
    <source>
        <dbReference type="Proteomes" id="UP000074310"/>
    </source>
</evidence>
<reference evidence="14 15" key="1">
    <citation type="journal article" date="2016" name="Front. Microbiol.">
        <title>Genomic Resource of Rice Seed Associated Bacteria.</title>
        <authorList>
            <person name="Midha S."/>
            <person name="Bansal K."/>
            <person name="Sharma S."/>
            <person name="Kumar N."/>
            <person name="Patil P.P."/>
            <person name="Chaudhry V."/>
            <person name="Patil P.B."/>
        </authorList>
    </citation>
    <scope>NUCLEOTIDE SEQUENCE [LARGE SCALE GENOMIC DNA]</scope>
    <source>
        <strain evidence="14 15">NS334</strain>
    </source>
</reference>
<dbReference type="InterPro" id="IPR039426">
    <property type="entry name" value="TonB-dep_rcpt-like"/>
</dbReference>
<dbReference type="EMBL" id="LDTB01000053">
    <property type="protein sequence ID" value="KTT70430.1"/>
    <property type="molecule type" value="Genomic_DNA"/>
</dbReference>
<dbReference type="AlphaFoldDB" id="A0A147HZI1"/>
<organism evidence="14 15">
    <name type="scientific">Sphingomonas endophytica</name>
    <dbReference type="NCBI Taxonomy" id="869719"/>
    <lineage>
        <taxon>Bacteria</taxon>
        <taxon>Pseudomonadati</taxon>
        <taxon>Pseudomonadota</taxon>
        <taxon>Alphaproteobacteria</taxon>
        <taxon>Sphingomonadales</taxon>
        <taxon>Sphingomonadaceae</taxon>
        <taxon>Sphingomonas</taxon>
    </lineage>
</organism>
<protein>
    <recommendedName>
        <fullName evidence="16">TonB-dependent receptor</fullName>
    </recommendedName>
</protein>
<keyword evidence="7 8" id="KW-0998">Cell outer membrane</keyword>
<keyword evidence="4 8" id="KW-0812">Transmembrane</keyword>
<comment type="subcellular location">
    <subcellularLocation>
        <location evidence="1 8">Cell outer membrane</location>
        <topology evidence="1 8">Multi-pass membrane protein</topology>
    </subcellularLocation>
</comment>
<dbReference type="PANTHER" id="PTHR47234:SF2">
    <property type="entry name" value="TONB-DEPENDENT RECEPTOR"/>
    <property type="match status" value="1"/>
</dbReference>
<evidence type="ECO:0000256" key="3">
    <source>
        <dbReference type="ARBA" id="ARBA00022452"/>
    </source>
</evidence>
<dbReference type="InterPro" id="IPR037066">
    <property type="entry name" value="Plug_dom_sf"/>
</dbReference>
<evidence type="ECO:0000256" key="1">
    <source>
        <dbReference type="ARBA" id="ARBA00004571"/>
    </source>
</evidence>
<dbReference type="InterPro" id="IPR036942">
    <property type="entry name" value="Beta-barrel_TonB_sf"/>
</dbReference>
<dbReference type="Pfam" id="PF07715">
    <property type="entry name" value="Plug"/>
    <property type="match status" value="1"/>
</dbReference>
<feature type="chain" id="PRO_5007548039" description="TonB-dependent receptor" evidence="11">
    <location>
        <begin position="25"/>
        <end position="986"/>
    </location>
</feature>
<dbReference type="SUPFAM" id="SSF56935">
    <property type="entry name" value="Porins"/>
    <property type="match status" value="1"/>
</dbReference>
<evidence type="ECO:0000256" key="10">
    <source>
        <dbReference type="SAM" id="MobiDB-lite"/>
    </source>
</evidence>
<keyword evidence="6 8" id="KW-0472">Membrane</keyword>
<feature type="signal peptide" evidence="11">
    <location>
        <begin position="1"/>
        <end position="24"/>
    </location>
</feature>
<name>A0A147HZI1_9SPHN</name>
<feature type="region of interest" description="Disordered" evidence="10">
    <location>
        <begin position="50"/>
        <end position="71"/>
    </location>
</feature>
<evidence type="ECO:0000256" key="8">
    <source>
        <dbReference type="PROSITE-ProRule" id="PRU01360"/>
    </source>
</evidence>
<dbReference type="GO" id="GO:0009279">
    <property type="term" value="C:cell outer membrane"/>
    <property type="evidence" value="ECO:0007669"/>
    <property type="project" value="UniProtKB-SubCell"/>
</dbReference>
<gene>
    <name evidence="14" type="ORF">NS334_12495</name>
</gene>
<feature type="domain" description="TonB-dependent receptor plug" evidence="13">
    <location>
        <begin position="85"/>
        <end position="199"/>
    </location>
</feature>
<dbReference type="PATRIC" id="fig|869719.3.peg.2483"/>
<evidence type="ECO:0008006" key="16">
    <source>
        <dbReference type="Google" id="ProtNLM"/>
    </source>
</evidence>
<proteinExistence type="inferred from homology"/>
<keyword evidence="3 8" id="KW-1134">Transmembrane beta strand</keyword>
<evidence type="ECO:0000259" key="13">
    <source>
        <dbReference type="Pfam" id="PF07715"/>
    </source>
</evidence>
<dbReference type="PANTHER" id="PTHR47234">
    <property type="match status" value="1"/>
</dbReference>
<evidence type="ECO:0000256" key="5">
    <source>
        <dbReference type="ARBA" id="ARBA00023077"/>
    </source>
</evidence>
<keyword evidence="5 9" id="KW-0798">TonB box</keyword>
<feature type="compositionally biased region" description="Low complexity" evidence="10">
    <location>
        <begin position="50"/>
        <end position="67"/>
    </location>
</feature>
<comment type="similarity">
    <text evidence="8 9">Belongs to the TonB-dependent receptor family.</text>
</comment>